<evidence type="ECO:0000313" key="3">
    <source>
        <dbReference type="Proteomes" id="UP000283805"/>
    </source>
</evidence>
<evidence type="ECO:0000259" key="1">
    <source>
        <dbReference type="Pfam" id="PF13240"/>
    </source>
</evidence>
<proteinExistence type="predicted"/>
<evidence type="ECO:0000313" key="2">
    <source>
        <dbReference type="EMBL" id="RKD85905.1"/>
    </source>
</evidence>
<keyword evidence="3" id="KW-1185">Reference proteome</keyword>
<name>A0A3R7FSL5_9EURY</name>
<reference evidence="2 3" key="1">
    <citation type="submission" date="2018-09" db="EMBL/GenBank/DDBJ databases">
        <title>Genomic Encyclopedia of Archaeal and Bacterial Type Strains, Phase II (KMG-II): from individual species to whole genera.</title>
        <authorList>
            <person name="Goeker M."/>
        </authorList>
    </citation>
    <scope>NUCLEOTIDE SEQUENCE [LARGE SCALE GENOMIC DNA]</scope>
    <source>
        <strain evidence="2 3">DSM 13151</strain>
    </source>
</reference>
<dbReference type="InterPro" id="IPR026870">
    <property type="entry name" value="Zinc_ribbon_dom"/>
</dbReference>
<dbReference type="Pfam" id="PF13240">
    <property type="entry name" value="Zn_Ribbon_1"/>
    <property type="match status" value="1"/>
</dbReference>
<comment type="caution">
    <text evidence="2">The sequence shown here is derived from an EMBL/GenBank/DDBJ whole genome shotgun (WGS) entry which is preliminary data.</text>
</comment>
<protein>
    <recommendedName>
        <fullName evidence="1">Zinc-ribbon domain-containing protein</fullName>
    </recommendedName>
</protein>
<dbReference type="Proteomes" id="UP000283805">
    <property type="component" value="Unassembled WGS sequence"/>
</dbReference>
<dbReference type="SUPFAM" id="SSF57802">
    <property type="entry name" value="Rubredoxin-like"/>
    <property type="match status" value="1"/>
</dbReference>
<gene>
    <name evidence="2" type="ORF">ATJ93_4675</name>
</gene>
<dbReference type="AlphaFoldDB" id="A0A3R7FSL5"/>
<dbReference type="EMBL" id="RAPO01000011">
    <property type="protein sequence ID" value="RKD85905.1"/>
    <property type="molecule type" value="Genomic_DNA"/>
</dbReference>
<dbReference type="Gene3D" id="2.20.28.30">
    <property type="entry name" value="RNA polymerase ii, chain L"/>
    <property type="match status" value="1"/>
</dbReference>
<accession>A0A3R7FSL5</accession>
<feature type="domain" description="Zinc-ribbon" evidence="1">
    <location>
        <begin position="22"/>
        <end position="41"/>
    </location>
</feature>
<organism evidence="2 3">
    <name type="scientific">Halopiger aswanensis</name>
    <dbReference type="NCBI Taxonomy" id="148449"/>
    <lineage>
        <taxon>Archaea</taxon>
        <taxon>Methanobacteriati</taxon>
        <taxon>Methanobacteriota</taxon>
        <taxon>Stenosarchaea group</taxon>
        <taxon>Halobacteria</taxon>
        <taxon>Halobacteriales</taxon>
        <taxon>Natrialbaceae</taxon>
        <taxon>Halopiger</taxon>
    </lineage>
</organism>
<dbReference type="RefSeq" id="WP_394338806.1">
    <property type="nucleotide sequence ID" value="NZ_RAPO01000011.1"/>
</dbReference>
<sequence>MLFVGVNWLLDLVSRNEVVYECRHCGTTVDSDTETCPVCGADAIVQHQIP</sequence>